<proteinExistence type="inferred from homology"/>
<evidence type="ECO:0000313" key="13">
    <source>
        <dbReference type="Proteomes" id="UP001150538"/>
    </source>
</evidence>
<evidence type="ECO:0000256" key="8">
    <source>
        <dbReference type="ARBA" id="ARBA00022884"/>
    </source>
</evidence>
<feature type="region of interest" description="Disordered" evidence="10">
    <location>
        <begin position="1"/>
        <end position="24"/>
    </location>
</feature>
<dbReference type="InterPro" id="IPR047857">
    <property type="entry name" value="Snurportin1_C"/>
</dbReference>
<evidence type="ECO:0000256" key="4">
    <source>
        <dbReference type="ARBA" id="ARBA00007540"/>
    </source>
</evidence>
<dbReference type="PANTHER" id="PTHR13403">
    <property type="entry name" value="SNURPORTIN1 RNUT1 PROTEIN RNA, U TRANSPORTER 1"/>
    <property type="match status" value="1"/>
</dbReference>
<dbReference type="Gene3D" id="3.30.470.30">
    <property type="entry name" value="DNA ligase/mRNA capping enzyme"/>
    <property type="match status" value="1"/>
</dbReference>
<dbReference type="SUPFAM" id="SSF56091">
    <property type="entry name" value="DNA ligase/mRNA capping enzyme, catalytic domain"/>
    <property type="match status" value="1"/>
</dbReference>
<evidence type="ECO:0000256" key="10">
    <source>
        <dbReference type="SAM" id="MobiDB-lite"/>
    </source>
</evidence>
<reference evidence="12" key="1">
    <citation type="submission" date="2022-07" db="EMBL/GenBank/DDBJ databases">
        <title>Phylogenomic reconstructions and comparative analyses of Kickxellomycotina fungi.</title>
        <authorList>
            <person name="Reynolds N.K."/>
            <person name="Stajich J.E."/>
            <person name="Barry K."/>
            <person name="Grigoriev I.V."/>
            <person name="Crous P."/>
            <person name="Smith M.E."/>
        </authorList>
    </citation>
    <scope>NUCLEOTIDE SEQUENCE</scope>
    <source>
        <strain evidence="12">NBRC 100468</strain>
    </source>
</reference>
<dbReference type="GO" id="GO:0061015">
    <property type="term" value="P:snRNA import into nucleus"/>
    <property type="evidence" value="ECO:0007669"/>
    <property type="project" value="InterPro"/>
</dbReference>
<dbReference type="AlphaFoldDB" id="A0A9W8DSW2"/>
<feature type="domain" description="Snurportin-1 m3G cap-binding" evidence="11">
    <location>
        <begin position="103"/>
        <end position="303"/>
    </location>
</feature>
<dbReference type="GO" id="GO:0003723">
    <property type="term" value="F:RNA binding"/>
    <property type="evidence" value="ECO:0007669"/>
    <property type="project" value="UniProtKB-KW"/>
</dbReference>
<comment type="caution">
    <text evidence="12">The sequence shown here is derived from an EMBL/GenBank/DDBJ whole genome shotgun (WGS) entry which is preliminary data.</text>
</comment>
<accession>A0A9W8DSW2</accession>
<evidence type="ECO:0000256" key="2">
    <source>
        <dbReference type="ARBA" id="ARBA00004123"/>
    </source>
</evidence>
<comment type="subcellular location">
    <subcellularLocation>
        <location evidence="3">Cytoplasm</location>
    </subcellularLocation>
    <subcellularLocation>
        <location evidence="2">Nucleus</location>
    </subcellularLocation>
</comment>
<dbReference type="EMBL" id="JANBPU010000004">
    <property type="protein sequence ID" value="KAJ1921529.1"/>
    <property type="molecule type" value="Genomic_DNA"/>
</dbReference>
<feature type="region of interest" description="Disordered" evidence="10">
    <location>
        <begin position="48"/>
        <end position="97"/>
    </location>
</feature>
<name>A0A9W8DSW2_9FUNG</name>
<dbReference type="GO" id="GO:0005634">
    <property type="term" value="C:nucleus"/>
    <property type="evidence" value="ECO:0007669"/>
    <property type="project" value="UniProtKB-SubCell"/>
</dbReference>
<sequence>MSKQRSELYKASGLKGPNVIKERQNIRRIQALELQQKRKWDLTALARRLTTTENDNSDENDLSAGSEDDHKYKKDSSNSTDQAMEIEGSSKNSGGKRKRKYVLMIPEQIEEMPNQLHDMWLAIACPEGQRCIVTSSNGSTVCCDPFGNLLFRFSTLLPAGYPTTSRPRDHCILDCVYITSSKTFYVIDMMSWGGHPIYDCTAEFRIEFWKTSRLSELASEVDRVKNVAPKLATEYRFLPAPTVRCQNHMLATLINSNPSELFEVGNNNTNNSESRNIPRLDGLLLLHCEARYIPGISPLSCWIPQSALGQLIHKA</sequence>
<evidence type="ECO:0000256" key="9">
    <source>
        <dbReference type="ARBA" id="ARBA00023242"/>
    </source>
</evidence>
<keyword evidence="8" id="KW-0694">RNA-binding</keyword>
<dbReference type="OrthoDB" id="10003593at2759"/>
<keyword evidence="9" id="KW-0539">Nucleus</keyword>
<dbReference type="Proteomes" id="UP001150538">
    <property type="component" value="Unassembled WGS sequence"/>
</dbReference>
<evidence type="ECO:0000259" key="11">
    <source>
        <dbReference type="Pfam" id="PF21974"/>
    </source>
</evidence>
<evidence type="ECO:0000313" key="12">
    <source>
        <dbReference type="EMBL" id="KAJ1921529.1"/>
    </source>
</evidence>
<dbReference type="CDD" id="cd09232">
    <property type="entry name" value="Snurportin-1_C"/>
    <property type="match status" value="1"/>
</dbReference>
<dbReference type="Pfam" id="PF21974">
    <property type="entry name" value="SPN1_m3Gcap_bd"/>
    <property type="match status" value="1"/>
</dbReference>
<evidence type="ECO:0000256" key="6">
    <source>
        <dbReference type="ARBA" id="ARBA00022448"/>
    </source>
</evidence>
<protein>
    <recommendedName>
        <fullName evidence="5">Snurportin-1</fullName>
    </recommendedName>
</protein>
<feature type="compositionally biased region" description="Basic and acidic residues" evidence="10">
    <location>
        <begin position="67"/>
        <end position="76"/>
    </location>
</feature>
<dbReference type="GO" id="GO:0005737">
    <property type="term" value="C:cytoplasm"/>
    <property type="evidence" value="ECO:0007669"/>
    <property type="project" value="UniProtKB-SubCell"/>
</dbReference>
<comment type="function">
    <text evidence="1">Functions as an U snRNP-specific nuclear import adapter. Involved in the trimethylguanosine (m3G)-cap-dependent nuclear import of U snRNPs. Binds specifically to the terminal m3G-cap U snRNAs.</text>
</comment>
<evidence type="ECO:0000256" key="7">
    <source>
        <dbReference type="ARBA" id="ARBA00022490"/>
    </source>
</evidence>
<dbReference type="PANTHER" id="PTHR13403:SF6">
    <property type="entry name" value="SNURPORTIN-1"/>
    <property type="match status" value="1"/>
</dbReference>
<evidence type="ECO:0000256" key="1">
    <source>
        <dbReference type="ARBA" id="ARBA00003975"/>
    </source>
</evidence>
<gene>
    <name evidence="12" type="ORF">H4219_000566</name>
</gene>
<comment type="similarity">
    <text evidence="4">Belongs to the snurportin family.</text>
</comment>
<evidence type="ECO:0000256" key="3">
    <source>
        <dbReference type="ARBA" id="ARBA00004496"/>
    </source>
</evidence>
<dbReference type="InterPro" id="IPR017336">
    <property type="entry name" value="Snurportin-1"/>
</dbReference>
<evidence type="ECO:0000256" key="5">
    <source>
        <dbReference type="ARBA" id="ARBA00016034"/>
    </source>
</evidence>
<keyword evidence="6" id="KW-0813">Transport</keyword>
<keyword evidence="13" id="KW-1185">Reference proteome</keyword>
<organism evidence="12 13">
    <name type="scientific">Mycoemilia scoparia</name>
    <dbReference type="NCBI Taxonomy" id="417184"/>
    <lineage>
        <taxon>Eukaryota</taxon>
        <taxon>Fungi</taxon>
        <taxon>Fungi incertae sedis</taxon>
        <taxon>Zoopagomycota</taxon>
        <taxon>Kickxellomycotina</taxon>
        <taxon>Kickxellomycetes</taxon>
        <taxon>Kickxellales</taxon>
        <taxon>Kickxellaceae</taxon>
        <taxon>Mycoemilia</taxon>
    </lineage>
</organism>
<keyword evidence="7" id="KW-0963">Cytoplasm</keyword>